<feature type="region of interest" description="Disordered" evidence="1">
    <location>
        <begin position="60"/>
        <end position="79"/>
    </location>
</feature>
<dbReference type="EMBL" id="CAJOBZ010000004">
    <property type="protein sequence ID" value="CAF4778245.1"/>
    <property type="molecule type" value="Genomic_DNA"/>
</dbReference>
<protein>
    <submittedName>
        <fullName evidence="3">Uncharacterized protein</fullName>
    </submittedName>
</protein>
<dbReference type="AlphaFoldDB" id="A0A821MYB5"/>
<organism evidence="3 4">
    <name type="scientific">Pieris macdunnoughi</name>
    <dbReference type="NCBI Taxonomy" id="345717"/>
    <lineage>
        <taxon>Eukaryota</taxon>
        <taxon>Metazoa</taxon>
        <taxon>Ecdysozoa</taxon>
        <taxon>Arthropoda</taxon>
        <taxon>Hexapoda</taxon>
        <taxon>Insecta</taxon>
        <taxon>Pterygota</taxon>
        <taxon>Neoptera</taxon>
        <taxon>Endopterygota</taxon>
        <taxon>Lepidoptera</taxon>
        <taxon>Glossata</taxon>
        <taxon>Ditrysia</taxon>
        <taxon>Papilionoidea</taxon>
        <taxon>Pieridae</taxon>
        <taxon>Pierinae</taxon>
        <taxon>Pieris</taxon>
    </lineage>
</organism>
<evidence type="ECO:0000256" key="1">
    <source>
        <dbReference type="SAM" id="MobiDB-lite"/>
    </source>
</evidence>
<accession>A0A821MYB5</accession>
<dbReference type="OrthoDB" id="10368652at2759"/>
<reference evidence="3" key="1">
    <citation type="submission" date="2021-02" db="EMBL/GenBank/DDBJ databases">
        <authorList>
            <person name="Steward A R."/>
        </authorList>
    </citation>
    <scope>NUCLEOTIDE SEQUENCE</scope>
</reference>
<evidence type="ECO:0000256" key="2">
    <source>
        <dbReference type="SAM" id="SignalP"/>
    </source>
</evidence>
<gene>
    <name evidence="3" type="ORF">PMACD_LOCUS2192</name>
</gene>
<name>A0A821MYB5_9NEOP</name>
<dbReference type="Proteomes" id="UP000663880">
    <property type="component" value="Unassembled WGS sequence"/>
</dbReference>
<sequence length="173" mass="19593">MKYVVIFWLVATVAALPSTEKDALIQLGNDRDGADVAAGPGINPTTIGSFNQQSNIHNLENQEKDTENLHEKENEEERFEESVQPNLVNGENLYTNAAIEPEPIVAIPSPVYEDAYVPVPFRRPSIFSGLFSFLPSWITSFPSKWPFKKPIFNRASILYPEYYPDDEIDQIIF</sequence>
<keyword evidence="4" id="KW-1185">Reference proteome</keyword>
<feature type="compositionally biased region" description="Basic and acidic residues" evidence="1">
    <location>
        <begin position="60"/>
        <end position="75"/>
    </location>
</feature>
<comment type="caution">
    <text evidence="3">The sequence shown here is derived from an EMBL/GenBank/DDBJ whole genome shotgun (WGS) entry which is preliminary data.</text>
</comment>
<feature type="chain" id="PRO_5032991392" evidence="2">
    <location>
        <begin position="16"/>
        <end position="173"/>
    </location>
</feature>
<proteinExistence type="predicted"/>
<feature type="signal peptide" evidence="2">
    <location>
        <begin position="1"/>
        <end position="15"/>
    </location>
</feature>
<evidence type="ECO:0000313" key="3">
    <source>
        <dbReference type="EMBL" id="CAF4778245.1"/>
    </source>
</evidence>
<keyword evidence="2" id="KW-0732">Signal</keyword>
<evidence type="ECO:0000313" key="4">
    <source>
        <dbReference type="Proteomes" id="UP000663880"/>
    </source>
</evidence>